<dbReference type="AlphaFoldDB" id="S4N4B8"/>
<dbReference type="EMBL" id="AOPY01000355">
    <property type="protein sequence ID" value="EPJ42877.1"/>
    <property type="molecule type" value="Genomic_DNA"/>
</dbReference>
<sequence length="30" mass="3272">MTVRTVTPVSECAGRIAGPPAHDQNIRRHT</sequence>
<organism evidence="2 3">
    <name type="scientific">Streptomyces afghaniensis 772</name>
    <dbReference type="NCBI Taxonomy" id="1283301"/>
    <lineage>
        <taxon>Bacteria</taxon>
        <taxon>Bacillati</taxon>
        <taxon>Actinomycetota</taxon>
        <taxon>Actinomycetes</taxon>
        <taxon>Kitasatosporales</taxon>
        <taxon>Streptomycetaceae</taxon>
        <taxon>Streptomyces</taxon>
    </lineage>
</organism>
<dbReference type="Proteomes" id="UP000015001">
    <property type="component" value="Unassembled WGS sequence"/>
</dbReference>
<comment type="caution">
    <text evidence="2">The sequence shown here is derived from an EMBL/GenBank/DDBJ whole genome shotgun (WGS) entry which is preliminary data.</text>
</comment>
<evidence type="ECO:0000313" key="2">
    <source>
        <dbReference type="EMBL" id="EPJ42877.1"/>
    </source>
</evidence>
<name>S4N4B8_9ACTN</name>
<evidence type="ECO:0000256" key="1">
    <source>
        <dbReference type="SAM" id="MobiDB-lite"/>
    </source>
</evidence>
<dbReference type="HOGENOM" id="CLU_3405636_0_0_11"/>
<keyword evidence="3" id="KW-1185">Reference proteome</keyword>
<protein>
    <submittedName>
        <fullName evidence="2">Uncharacterized protein</fullName>
    </submittedName>
</protein>
<evidence type="ECO:0000313" key="3">
    <source>
        <dbReference type="Proteomes" id="UP000015001"/>
    </source>
</evidence>
<reference evidence="2 3" key="1">
    <citation type="submission" date="2013-02" db="EMBL/GenBank/DDBJ databases">
        <title>Draft Genome Sequence of Streptomyces afghaniensis, Which Produces Compounds of the Julimycin B-Complex.</title>
        <authorList>
            <person name="Gruening B.A."/>
            <person name="Praeg A."/>
            <person name="Erxleben A."/>
            <person name="Guenther S."/>
            <person name="Fiedler H.-P."/>
            <person name="Goodfellow M."/>
            <person name="Mueller M."/>
        </authorList>
    </citation>
    <scope>NUCLEOTIDE SEQUENCE [LARGE SCALE GENOMIC DNA]</scope>
    <source>
        <strain evidence="2 3">772</strain>
    </source>
</reference>
<gene>
    <name evidence="2" type="ORF">STAFG_0067</name>
</gene>
<feature type="region of interest" description="Disordered" evidence="1">
    <location>
        <begin position="1"/>
        <end position="30"/>
    </location>
</feature>
<accession>S4N4B8</accession>
<proteinExistence type="predicted"/>